<dbReference type="Proteomes" id="UP001177021">
    <property type="component" value="Unassembled WGS sequence"/>
</dbReference>
<reference evidence="1" key="1">
    <citation type="submission" date="2023-10" db="EMBL/GenBank/DDBJ databases">
        <authorList>
            <person name="Rodriguez Cubillos JULIANA M."/>
            <person name="De Vega J."/>
        </authorList>
    </citation>
    <scope>NUCLEOTIDE SEQUENCE</scope>
</reference>
<protein>
    <submittedName>
        <fullName evidence="1">Uncharacterized protein</fullName>
    </submittedName>
</protein>
<evidence type="ECO:0000313" key="1">
    <source>
        <dbReference type="EMBL" id="CAJ2657007.1"/>
    </source>
</evidence>
<evidence type="ECO:0000313" key="2">
    <source>
        <dbReference type="Proteomes" id="UP001177021"/>
    </source>
</evidence>
<gene>
    <name evidence="1" type="ORF">MILVUS5_LOCUS23648</name>
</gene>
<sequence length="156" mass="17889">MMNVTGKAYMSFQQRDWGSLWAIRSPPKAKHLLWRIAKGCLPTRMRLQEKRVSCPLLCPLCNQHNEDDWHVLFGCATSSQARQSACLEQVILPRLQRFSSATDVIFDICSNESQETAGSFAMLVWVLWNNRNNCVWNDMNESGSCLGIKARHLWAE</sequence>
<name>A0ACB0KIA9_TRIPR</name>
<proteinExistence type="predicted"/>
<accession>A0ACB0KIA9</accession>
<comment type="caution">
    <text evidence="1">The sequence shown here is derived from an EMBL/GenBank/DDBJ whole genome shotgun (WGS) entry which is preliminary data.</text>
</comment>
<keyword evidence="2" id="KW-1185">Reference proteome</keyword>
<dbReference type="EMBL" id="CASHSV030000311">
    <property type="protein sequence ID" value="CAJ2657007.1"/>
    <property type="molecule type" value="Genomic_DNA"/>
</dbReference>
<organism evidence="1 2">
    <name type="scientific">Trifolium pratense</name>
    <name type="common">Red clover</name>
    <dbReference type="NCBI Taxonomy" id="57577"/>
    <lineage>
        <taxon>Eukaryota</taxon>
        <taxon>Viridiplantae</taxon>
        <taxon>Streptophyta</taxon>
        <taxon>Embryophyta</taxon>
        <taxon>Tracheophyta</taxon>
        <taxon>Spermatophyta</taxon>
        <taxon>Magnoliopsida</taxon>
        <taxon>eudicotyledons</taxon>
        <taxon>Gunneridae</taxon>
        <taxon>Pentapetalae</taxon>
        <taxon>rosids</taxon>
        <taxon>fabids</taxon>
        <taxon>Fabales</taxon>
        <taxon>Fabaceae</taxon>
        <taxon>Papilionoideae</taxon>
        <taxon>50 kb inversion clade</taxon>
        <taxon>NPAAA clade</taxon>
        <taxon>Hologalegina</taxon>
        <taxon>IRL clade</taxon>
        <taxon>Trifolieae</taxon>
        <taxon>Trifolium</taxon>
    </lineage>
</organism>